<organism evidence="9 10">
    <name type="scientific">Wenxinia saemankumensis</name>
    <dbReference type="NCBI Taxonomy" id="1447782"/>
    <lineage>
        <taxon>Bacteria</taxon>
        <taxon>Pseudomonadati</taxon>
        <taxon>Pseudomonadota</taxon>
        <taxon>Alphaproteobacteria</taxon>
        <taxon>Rhodobacterales</taxon>
        <taxon>Roseobacteraceae</taxon>
        <taxon>Wenxinia</taxon>
    </lineage>
</organism>
<protein>
    <submittedName>
        <fullName evidence="9">Uncharacterized conserved protein YgbK, DUF1537 family</fullName>
    </submittedName>
</protein>
<dbReference type="InterPro" id="IPR010737">
    <property type="entry name" value="4-carb_acid_sugar_kinase_N"/>
</dbReference>
<dbReference type="Pfam" id="PF07005">
    <property type="entry name" value="SBD_N"/>
    <property type="match status" value="1"/>
</dbReference>
<evidence type="ECO:0000259" key="7">
    <source>
        <dbReference type="Pfam" id="PF07005"/>
    </source>
</evidence>
<evidence type="ECO:0000259" key="8">
    <source>
        <dbReference type="Pfam" id="PF17042"/>
    </source>
</evidence>
<dbReference type="Gene3D" id="3.40.980.20">
    <property type="entry name" value="Four-carbon acid sugar kinase, nucleotide binding domain"/>
    <property type="match status" value="1"/>
</dbReference>
<reference evidence="9 10" key="1">
    <citation type="submission" date="2016-11" db="EMBL/GenBank/DDBJ databases">
        <authorList>
            <person name="Jaros S."/>
            <person name="Januszkiewicz K."/>
            <person name="Wedrychowicz H."/>
        </authorList>
    </citation>
    <scope>NUCLEOTIDE SEQUENCE [LARGE SCALE GENOMIC DNA]</scope>
    <source>
        <strain evidence="9 10">DSM 100565</strain>
    </source>
</reference>
<feature type="domain" description="Four-carbon acid sugar kinase N-terminal" evidence="7">
    <location>
        <begin position="13"/>
        <end position="247"/>
    </location>
</feature>
<keyword evidence="3" id="KW-0547">Nucleotide-binding</keyword>
<evidence type="ECO:0000256" key="3">
    <source>
        <dbReference type="ARBA" id="ARBA00022741"/>
    </source>
</evidence>
<sequence length="452" mass="46932">MNHEVKPSAPLVGWVGDDFTGSAAVMEALTFAGLPAMLFLDAPDAARLQLAEGMAGIGIATMARTRSPDWMDAHLPDLFSRVRATGAELVQYKVCTTLDSAPHVGSIGRAMEIGLRTFGGVTVPIVIAAPVMRRYQAFGNLFAAGPGGVSRLDRHPVMSRHPVTPMDEADVARHIARQTDLPLQVMDVEALADPGSAAERMRDAGGPRGWCLDQMGPAEEAAAGRLIWEGRRQNPFVVGSQGIEYALIRHWRQTGRIGPAPAPARLNRAERMAVVSGSVSPVTAAQIDAAEADGFAVLRLDAMAVAEGAERAAVDAAVAAASAALGRGAIPLVCTARGPDDPEVARLTARLAGKDGAEANARIGRALGAVLARLVAAHDLRRVVVSGGDTSGEVCTALGIHALTALAPTIPDAAICRAHADGAVDGLEIALKGGQMGSDDYFAWVRDGGGAR</sequence>
<dbReference type="RefSeq" id="WP_073325526.1">
    <property type="nucleotide sequence ID" value="NZ_FQYO01000001.1"/>
</dbReference>
<name>A0A1M5ZY36_9RHOB</name>
<dbReference type="Pfam" id="PF17042">
    <property type="entry name" value="NBD_C"/>
    <property type="match status" value="1"/>
</dbReference>
<proteinExistence type="inferred from homology"/>
<keyword evidence="6" id="KW-0119">Carbohydrate metabolism</keyword>
<evidence type="ECO:0000313" key="10">
    <source>
        <dbReference type="Proteomes" id="UP000184292"/>
    </source>
</evidence>
<keyword evidence="5" id="KW-0067">ATP-binding</keyword>
<evidence type="ECO:0000256" key="4">
    <source>
        <dbReference type="ARBA" id="ARBA00022777"/>
    </source>
</evidence>
<dbReference type="Gene3D" id="3.40.50.10840">
    <property type="entry name" value="Putative sugar-binding, N-terminal domain"/>
    <property type="match status" value="1"/>
</dbReference>
<feature type="domain" description="Four-carbon acid sugar kinase nucleotide binding" evidence="8">
    <location>
        <begin position="273"/>
        <end position="442"/>
    </location>
</feature>
<dbReference type="AlphaFoldDB" id="A0A1M5ZY36"/>
<dbReference type="SUPFAM" id="SSF142764">
    <property type="entry name" value="YgbK-like"/>
    <property type="match status" value="1"/>
</dbReference>
<dbReference type="STRING" id="1447782.SAMN05444417_0056"/>
<dbReference type="InterPro" id="IPR037051">
    <property type="entry name" value="4-carb_acid_sugar_kinase_N_sf"/>
</dbReference>
<evidence type="ECO:0000256" key="6">
    <source>
        <dbReference type="ARBA" id="ARBA00023277"/>
    </source>
</evidence>
<dbReference type="EMBL" id="FQYO01000001">
    <property type="protein sequence ID" value="SHI29161.1"/>
    <property type="molecule type" value="Genomic_DNA"/>
</dbReference>
<gene>
    <name evidence="9" type="ORF">SAMN05444417_0056</name>
</gene>
<evidence type="ECO:0000313" key="9">
    <source>
        <dbReference type="EMBL" id="SHI29161.1"/>
    </source>
</evidence>
<evidence type="ECO:0000256" key="2">
    <source>
        <dbReference type="ARBA" id="ARBA00022679"/>
    </source>
</evidence>
<accession>A0A1M5ZY36</accession>
<comment type="similarity">
    <text evidence="1">Belongs to the four-carbon acid sugar kinase family.</text>
</comment>
<dbReference type="Proteomes" id="UP000184292">
    <property type="component" value="Unassembled WGS sequence"/>
</dbReference>
<dbReference type="GO" id="GO:0005524">
    <property type="term" value="F:ATP binding"/>
    <property type="evidence" value="ECO:0007669"/>
    <property type="project" value="UniProtKB-KW"/>
</dbReference>
<dbReference type="InterPro" id="IPR042213">
    <property type="entry name" value="NBD_C_sf"/>
</dbReference>
<dbReference type="OrthoDB" id="7686359at2"/>
<dbReference type="GO" id="GO:0016301">
    <property type="term" value="F:kinase activity"/>
    <property type="evidence" value="ECO:0007669"/>
    <property type="project" value="UniProtKB-KW"/>
</dbReference>
<keyword evidence="10" id="KW-1185">Reference proteome</keyword>
<keyword evidence="4" id="KW-0418">Kinase</keyword>
<dbReference type="InterPro" id="IPR031475">
    <property type="entry name" value="NBD_C"/>
</dbReference>
<evidence type="ECO:0000256" key="1">
    <source>
        <dbReference type="ARBA" id="ARBA00005715"/>
    </source>
</evidence>
<evidence type="ECO:0000256" key="5">
    <source>
        <dbReference type="ARBA" id="ARBA00022840"/>
    </source>
</evidence>
<keyword evidence="2" id="KW-0808">Transferase</keyword>